<evidence type="ECO:0000256" key="3">
    <source>
        <dbReference type="PROSITE-ProRule" id="PRU00023"/>
    </source>
</evidence>
<dbReference type="Proteomes" id="UP000249645">
    <property type="component" value="Unassembled WGS sequence"/>
</dbReference>
<feature type="repeat" description="ANK" evidence="3">
    <location>
        <begin position="97"/>
        <end position="129"/>
    </location>
</feature>
<dbReference type="PROSITE" id="PS50088">
    <property type="entry name" value="ANK_REPEAT"/>
    <property type="match status" value="4"/>
</dbReference>
<protein>
    <submittedName>
        <fullName evidence="5">Uncharacterized protein</fullName>
    </submittedName>
</protein>
<feature type="signal peptide" evidence="4">
    <location>
        <begin position="1"/>
        <end position="19"/>
    </location>
</feature>
<dbReference type="Pfam" id="PF12796">
    <property type="entry name" value="Ank_2"/>
    <property type="match status" value="3"/>
</dbReference>
<keyword evidence="4" id="KW-0732">Signal</keyword>
<organism evidence="5 6">
    <name type="scientific">Pseudopedobacter saltans</name>
    <dbReference type="NCBI Taxonomy" id="151895"/>
    <lineage>
        <taxon>Bacteria</taxon>
        <taxon>Pseudomonadati</taxon>
        <taxon>Bacteroidota</taxon>
        <taxon>Sphingobacteriia</taxon>
        <taxon>Sphingobacteriales</taxon>
        <taxon>Sphingobacteriaceae</taxon>
        <taxon>Pseudopedobacter</taxon>
    </lineage>
</organism>
<evidence type="ECO:0000256" key="1">
    <source>
        <dbReference type="ARBA" id="ARBA00022737"/>
    </source>
</evidence>
<dbReference type="EMBL" id="QFOI01000028">
    <property type="protein sequence ID" value="PZP51530.1"/>
    <property type="molecule type" value="Genomic_DNA"/>
</dbReference>
<gene>
    <name evidence="5" type="ORF">DI598_03040</name>
</gene>
<dbReference type="Pfam" id="PF13637">
    <property type="entry name" value="Ank_4"/>
    <property type="match status" value="1"/>
</dbReference>
<evidence type="ECO:0000313" key="5">
    <source>
        <dbReference type="EMBL" id="PZP51530.1"/>
    </source>
</evidence>
<dbReference type="PANTHER" id="PTHR24198:SF165">
    <property type="entry name" value="ANKYRIN REPEAT-CONTAINING PROTEIN-RELATED"/>
    <property type="match status" value="1"/>
</dbReference>
<reference evidence="5 6" key="1">
    <citation type="submission" date="2017-11" db="EMBL/GenBank/DDBJ databases">
        <title>Infants hospitalized years apart are colonized by the same room-sourced microbial strains.</title>
        <authorList>
            <person name="Brooks B."/>
            <person name="Olm M.R."/>
            <person name="Firek B.A."/>
            <person name="Baker R."/>
            <person name="Thomas B.C."/>
            <person name="Morowitz M.J."/>
            <person name="Banfield J.F."/>
        </authorList>
    </citation>
    <scope>NUCLEOTIDE SEQUENCE [LARGE SCALE GENOMIC DNA]</scope>
    <source>
        <strain evidence="5">S2_009_000_R2_76</strain>
    </source>
</reference>
<sequence length="508" mass="54856">MKNILFFFIAALLANNSFAQFGQQEPNKNPLLNADYWEKKPTVATVQATIAEGNSPTDKTRSNFDVVYTGILNGASLDVVKYLVEQNHIDVNTQGHEKLTYVHAAASRGNVDVLNYLLTKGAKLDVETDFGMTPIVMAVSRAQSNPDIYEAFFKKGVNPKAKYTGGANLLLLGISGDKDLKLTTYLISQGLSLKDTDNYGKTAFDYAAKSGNIELLKTLDAKGVKHTGNALFMAAGGGGRRMGKPVSVEVFKYLVDDLKIAPNANDKEGQIILHPLVKQEGQDEAINYFLGKGLDINQTDKEGNTVFMAATGTKNVQLITALLPKVKNINAINMAGESALSNAVKGGSVETIELLVKSGADIKVRDKKGQNLAYVLISSHRAGRGGFNRGGANDDTAEKLQLLKSKGLNIVELPEDHNSLYHIAASKSDLVALKALENLGLDINAKNNEGATALHKAALVSKNDQTLQYLVSSGADKTIKDEMGETAYDLAKENEYLRKANVSVEFLK</sequence>
<evidence type="ECO:0000313" key="6">
    <source>
        <dbReference type="Proteomes" id="UP000249645"/>
    </source>
</evidence>
<dbReference type="InterPro" id="IPR002110">
    <property type="entry name" value="Ankyrin_rpt"/>
</dbReference>
<dbReference type="PROSITE" id="PS50297">
    <property type="entry name" value="ANK_REP_REGION"/>
    <property type="match status" value="3"/>
</dbReference>
<evidence type="ECO:0000256" key="4">
    <source>
        <dbReference type="SAM" id="SignalP"/>
    </source>
</evidence>
<feature type="repeat" description="ANK" evidence="3">
    <location>
        <begin position="335"/>
        <end position="367"/>
    </location>
</feature>
<dbReference type="PRINTS" id="PR01415">
    <property type="entry name" value="ANKYRIN"/>
</dbReference>
<comment type="caution">
    <text evidence="5">The sequence shown here is derived from an EMBL/GenBank/DDBJ whole genome shotgun (WGS) entry which is preliminary data.</text>
</comment>
<keyword evidence="2 3" id="KW-0040">ANK repeat</keyword>
<dbReference type="InterPro" id="IPR036770">
    <property type="entry name" value="Ankyrin_rpt-contain_sf"/>
</dbReference>
<dbReference type="PANTHER" id="PTHR24198">
    <property type="entry name" value="ANKYRIN REPEAT AND PROTEIN KINASE DOMAIN-CONTAINING PROTEIN"/>
    <property type="match status" value="1"/>
</dbReference>
<dbReference type="Gene3D" id="1.25.40.20">
    <property type="entry name" value="Ankyrin repeat-containing domain"/>
    <property type="match status" value="3"/>
</dbReference>
<keyword evidence="1" id="KW-0677">Repeat</keyword>
<dbReference type="AlphaFoldDB" id="A0A2W5FCZ8"/>
<evidence type="ECO:0000256" key="2">
    <source>
        <dbReference type="ARBA" id="ARBA00023043"/>
    </source>
</evidence>
<feature type="repeat" description="ANK" evidence="3">
    <location>
        <begin position="416"/>
        <end position="448"/>
    </location>
</feature>
<feature type="chain" id="PRO_5016120388" evidence="4">
    <location>
        <begin position="20"/>
        <end position="508"/>
    </location>
</feature>
<dbReference type="SMART" id="SM00248">
    <property type="entry name" value="ANK"/>
    <property type="match status" value="9"/>
</dbReference>
<proteinExistence type="predicted"/>
<accession>A0A2W5FCZ8</accession>
<name>A0A2W5FCZ8_9SPHI</name>
<feature type="repeat" description="ANK" evidence="3">
    <location>
        <begin position="449"/>
        <end position="482"/>
    </location>
</feature>
<dbReference type="SUPFAM" id="SSF48403">
    <property type="entry name" value="Ankyrin repeat"/>
    <property type="match status" value="2"/>
</dbReference>